<dbReference type="Proteomes" id="UP000887116">
    <property type="component" value="Unassembled WGS sequence"/>
</dbReference>
<dbReference type="GO" id="GO:0141039">
    <property type="term" value="F:phosphatidylinositol 3-kinase inhibitor activity"/>
    <property type="evidence" value="ECO:0007669"/>
    <property type="project" value="InterPro"/>
</dbReference>
<dbReference type="PANTHER" id="PTHR13083:SF3">
    <property type="entry name" value="WD REPEAT-CONTAINING PROTEIN 91"/>
    <property type="match status" value="1"/>
</dbReference>
<evidence type="ECO:0000256" key="4">
    <source>
        <dbReference type="ARBA" id="ARBA00021116"/>
    </source>
</evidence>
<gene>
    <name evidence="11" type="primary">WDR91</name>
    <name evidence="11" type="ORF">TNCT_376221</name>
</gene>
<dbReference type="Pfam" id="PF12894">
    <property type="entry name" value="ANAPC4_WD40"/>
    <property type="match status" value="1"/>
</dbReference>
<feature type="domain" description="Anaphase-promoting complex subunit 4-like WD40" evidence="9">
    <location>
        <begin position="507"/>
        <end position="561"/>
    </location>
</feature>
<evidence type="ECO:0000259" key="9">
    <source>
        <dbReference type="Pfam" id="PF12894"/>
    </source>
</evidence>
<comment type="similarity">
    <text evidence="3">Belongs to the WD repeat WDR91 family.</text>
</comment>
<dbReference type="PROSITE" id="PS50082">
    <property type="entry name" value="WD_REPEATS_2"/>
    <property type="match status" value="1"/>
</dbReference>
<dbReference type="Pfam" id="PF00400">
    <property type="entry name" value="WD40"/>
    <property type="match status" value="1"/>
</dbReference>
<evidence type="ECO:0000313" key="11">
    <source>
        <dbReference type="EMBL" id="GFQ93783.1"/>
    </source>
</evidence>
<keyword evidence="12" id="KW-1185">Reference proteome</keyword>
<evidence type="ECO:0000256" key="8">
    <source>
        <dbReference type="SAM" id="MobiDB-lite"/>
    </source>
</evidence>
<evidence type="ECO:0000256" key="2">
    <source>
        <dbReference type="ARBA" id="ARBA00004414"/>
    </source>
</evidence>
<dbReference type="InterPro" id="IPR036322">
    <property type="entry name" value="WD40_repeat_dom_sf"/>
</dbReference>
<comment type="subcellular location">
    <subcellularLocation>
        <location evidence="1">Early endosome membrane</location>
        <topology evidence="1">Peripheral membrane protein</topology>
    </subcellularLocation>
    <subcellularLocation>
        <location evidence="2">Late endosome membrane</location>
    </subcellularLocation>
</comment>
<dbReference type="GO" id="GO:0031901">
    <property type="term" value="C:early endosome membrane"/>
    <property type="evidence" value="ECO:0007669"/>
    <property type="project" value="UniProtKB-SubCell"/>
</dbReference>
<sequence>MSAIGFGDELVRDYLLFRGFLTALKAFDNEVKADKDRGFRPDRIVEHLSSCIINLDLNALRESWAHLDQRFFARLEHSFLGTARKLETALLRMYLVTCISSGRQDKLLEFFEKMTPDLQGQPEWKDWFALPFVKNADEHPTYSPFFNRQWQDTMLLSLHNFISVVFQSAAMPTLLSYEEELLKLQQLTEENELLKKKLAALQAGETVDLPKTSRDLDSGGLRTPSELMDDFYVIAQEAPPENTGRSIKSLIRNISGGLPTSPVLSRRPTESRKADESSSSSKLSKAKPRSPSVPPSQHTSTLHVFESTRSKKDSPEAIRSISHDEGQSTTTKAERKLLKPHSVPATSQSSIQTMKEEAMSGFIILSREKYSEHNSLITHCKFNCSGTSVASSDMDGVIKIWNAIPSVSTLSTIMSKTSVLSLDWDRKRERLLLYGGTTGIVRMYDTKERRVVKEICTENVSNSNQRVLCICCSPLGINFVTSTSTGEGGQLCLWDMKTLSMERQILPKTDKSCVHCCSFNHNGQLLLIGFSDGTSSILDLRTFEIFASWPSHTGGVLSTEFSSDETSCYTMGSDKKFYSWSANRVGQKLSELEIHSDPFDSESISSYGKRFCFNSDGSHVLTCGPLGGVIYKIANSTTTPVLDIGGHNKPVNTVDWSAAMESSTCICGTVDGRVIVSTLLNQ</sequence>
<protein>
    <recommendedName>
        <fullName evidence="4">WD repeat-containing protein 91</fullName>
    </recommendedName>
</protein>
<dbReference type="SMART" id="SM00320">
    <property type="entry name" value="WD40"/>
    <property type="match status" value="6"/>
</dbReference>
<evidence type="ECO:0000256" key="7">
    <source>
        <dbReference type="SAM" id="Coils"/>
    </source>
</evidence>
<evidence type="ECO:0000313" key="12">
    <source>
        <dbReference type="Proteomes" id="UP000887116"/>
    </source>
</evidence>
<dbReference type="AlphaFoldDB" id="A0A8X6L4S5"/>
<dbReference type="Pfam" id="PF23138">
    <property type="entry name" value="CTLH_Armc9"/>
    <property type="match status" value="1"/>
</dbReference>
<feature type="coiled-coil region" evidence="7">
    <location>
        <begin position="177"/>
        <end position="204"/>
    </location>
</feature>
<dbReference type="EMBL" id="BMAO01014251">
    <property type="protein sequence ID" value="GFQ93783.1"/>
    <property type="molecule type" value="Genomic_DNA"/>
</dbReference>
<name>A0A8X6L4S5_TRICU</name>
<evidence type="ECO:0000256" key="1">
    <source>
        <dbReference type="ARBA" id="ARBA00004220"/>
    </source>
</evidence>
<feature type="repeat" description="WD" evidence="6">
    <location>
        <begin position="370"/>
        <end position="402"/>
    </location>
</feature>
<dbReference type="InterPro" id="IPR024977">
    <property type="entry name" value="Apc4-like_WD40_dom"/>
</dbReference>
<evidence type="ECO:0000256" key="6">
    <source>
        <dbReference type="PROSITE-ProRule" id="PRU00221"/>
    </source>
</evidence>
<dbReference type="Gene3D" id="2.130.10.10">
    <property type="entry name" value="YVTN repeat-like/Quinoprotein amine dehydrogenase"/>
    <property type="match status" value="2"/>
</dbReference>
<reference evidence="11" key="1">
    <citation type="submission" date="2020-07" db="EMBL/GenBank/DDBJ databases">
        <title>Multicomponent nature underlies the extraordinary mechanical properties of spider dragline silk.</title>
        <authorList>
            <person name="Kono N."/>
            <person name="Nakamura H."/>
            <person name="Mori M."/>
            <person name="Yoshida Y."/>
            <person name="Ohtoshi R."/>
            <person name="Malay A.D."/>
            <person name="Moran D.A.P."/>
            <person name="Tomita M."/>
            <person name="Numata K."/>
            <person name="Arakawa K."/>
        </authorList>
    </citation>
    <scope>NUCLEOTIDE SEQUENCE</scope>
</reference>
<keyword evidence="6" id="KW-0853">WD repeat</keyword>
<proteinExistence type="inferred from homology"/>
<dbReference type="InterPro" id="IPR056327">
    <property type="entry name" value="ARMC9_CTLH-like_dom"/>
</dbReference>
<dbReference type="PANTHER" id="PTHR13083">
    <property type="entry name" value="WD REPEAT-CONTAINING PROTEIN 91"/>
    <property type="match status" value="1"/>
</dbReference>
<dbReference type="InterPro" id="IPR015943">
    <property type="entry name" value="WD40/YVTN_repeat-like_dom_sf"/>
</dbReference>
<feature type="compositionally biased region" description="Basic and acidic residues" evidence="8">
    <location>
        <begin position="306"/>
        <end position="337"/>
    </location>
</feature>
<dbReference type="PROSITE" id="PS50294">
    <property type="entry name" value="WD_REPEATS_REGION"/>
    <property type="match status" value="1"/>
</dbReference>
<dbReference type="SUPFAM" id="SSF50978">
    <property type="entry name" value="WD40 repeat-like"/>
    <property type="match status" value="1"/>
</dbReference>
<dbReference type="GO" id="GO:0051898">
    <property type="term" value="P:negative regulation of phosphatidylinositol 3-kinase/protein kinase B signal transduction"/>
    <property type="evidence" value="ECO:0007669"/>
    <property type="project" value="InterPro"/>
</dbReference>
<organism evidence="11 12">
    <name type="scientific">Trichonephila clavata</name>
    <name type="common">Joro spider</name>
    <name type="synonym">Nephila clavata</name>
    <dbReference type="NCBI Taxonomy" id="2740835"/>
    <lineage>
        <taxon>Eukaryota</taxon>
        <taxon>Metazoa</taxon>
        <taxon>Ecdysozoa</taxon>
        <taxon>Arthropoda</taxon>
        <taxon>Chelicerata</taxon>
        <taxon>Arachnida</taxon>
        <taxon>Araneae</taxon>
        <taxon>Araneomorphae</taxon>
        <taxon>Entelegynae</taxon>
        <taxon>Araneoidea</taxon>
        <taxon>Nephilidae</taxon>
        <taxon>Trichonephila</taxon>
    </lineage>
</organism>
<comment type="caution">
    <text evidence="11">The sequence shown here is derived from an EMBL/GenBank/DDBJ whole genome shotgun (WGS) entry which is preliminary data.</text>
</comment>
<keyword evidence="7" id="KW-0175">Coiled coil</keyword>
<feature type="domain" description="ARMC9 CTLH-like" evidence="10">
    <location>
        <begin position="52"/>
        <end position="167"/>
    </location>
</feature>
<feature type="region of interest" description="Disordered" evidence="8">
    <location>
        <begin position="257"/>
        <end position="352"/>
    </location>
</feature>
<keyword evidence="5" id="KW-0967">Endosome</keyword>
<dbReference type="InterPro" id="IPR039724">
    <property type="entry name" value="WDR91"/>
</dbReference>
<dbReference type="GO" id="GO:0045022">
    <property type="term" value="P:early endosome to late endosome transport"/>
    <property type="evidence" value="ECO:0007669"/>
    <property type="project" value="InterPro"/>
</dbReference>
<dbReference type="OrthoDB" id="193023at2759"/>
<evidence type="ECO:0000256" key="3">
    <source>
        <dbReference type="ARBA" id="ARBA00006128"/>
    </source>
</evidence>
<feature type="compositionally biased region" description="Basic and acidic residues" evidence="8">
    <location>
        <begin position="267"/>
        <end position="276"/>
    </location>
</feature>
<evidence type="ECO:0000256" key="5">
    <source>
        <dbReference type="ARBA" id="ARBA00022753"/>
    </source>
</evidence>
<evidence type="ECO:0000259" key="10">
    <source>
        <dbReference type="Pfam" id="PF23138"/>
    </source>
</evidence>
<accession>A0A8X6L4S5</accession>
<dbReference type="GO" id="GO:0031902">
    <property type="term" value="C:late endosome membrane"/>
    <property type="evidence" value="ECO:0007669"/>
    <property type="project" value="UniProtKB-SubCell"/>
</dbReference>
<dbReference type="InterPro" id="IPR001680">
    <property type="entry name" value="WD40_rpt"/>
</dbReference>